<feature type="domain" description="BD-FAE-like" evidence="3">
    <location>
        <begin position="53"/>
        <end position="240"/>
    </location>
</feature>
<dbReference type="AlphaFoldDB" id="A0A7W8D913"/>
<dbReference type="PROSITE" id="PS51257">
    <property type="entry name" value="PROKAR_LIPOPROTEIN"/>
    <property type="match status" value="1"/>
</dbReference>
<proteinExistence type="predicted"/>
<dbReference type="Gene3D" id="3.40.50.1820">
    <property type="entry name" value="alpha/beta hydrolase"/>
    <property type="match status" value="1"/>
</dbReference>
<keyword evidence="5" id="KW-1185">Reference proteome</keyword>
<name>A0A7W8D913_9GAMM</name>
<organism evidence="4 5">
    <name type="scientific">Chiayiivirga flava</name>
    <dbReference type="NCBI Taxonomy" id="659595"/>
    <lineage>
        <taxon>Bacteria</taxon>
        <taxon>Pseudomonadati</taxon>
        <taxon>Pseudomonadota</taxon>
        <taxon>Gammaproteobacteria</taxon>
        <taxon>Lysobacterales</taxon>
        <taxon>Lysobacteraceae</taxon>
        <taxon>Chiayiivirga</taxon>
    </lineage>
</organism>
<dbReference type="PANTHER" id="PTHR48081:SF9">
    <property type="entry name" value="CARBOXYLESTERASE"/>
    <property type="match status" value="1"/>
</dbReference>
<gene>
    <name evidence="4" type="ORF">HNQ52_002560</name>
</gene>
<accession>A0A7W8D913</accession>
<comment type="caution">
    <text evidence="4">The sequence shown here is derived from an EMBL/GenBank/DDBJ whole genome shotgun (WGS) entry which is preliminary data.</text>
</comment>
<keyword evidence="2" id="KW-0732">Signal</keyword>
<dbReference type="InterPro" id="IPR050300">
    <property type="entry name" value="GDXG_lipolytic_enzyme"/>
</dbReference>
<dbReference type="Proteomes" id="UP000521199">
    <property type="component" value="Unassembled WGS sequence"/>
</dbReference>
<evidence type="ECO:0000313" key="4">
    <source>
        <dbReference type="EMBL" id="MBB5209010.1"/>
    </source>
</evidence>
<dbReference type="InterPro" id="IPR049492">
    <property type="entry name" value="BD-FAE-like_dom"/>
</dbReference>
<evidence type="ECO:0000259" key="3">
    <source>
        <dbReference type="Pfam" id="PF20434"/>
    </source>
</evidence>
<feature type="signal peptide" evidence="2">
    <location>
        <begin position="1"/>
        <end position="23"/>
    </location>
</feature>
<dbReference type="InterPro" id="IPR029058">
    <property type="entry name" value="AB_hydrolase_fold"/>
</dbReference>
<evidence type="ECO:0000256" key="2">
    <source>
        <dbReference type="SAM" id="SignalP"/>
    </source>
</evidence>
<dbReference type="GO" id="GO:0016787">
    <property type="term" value="F:hydrolase activity"/>
    <property type="evidence" value="ECO:0007669"/>
    <property type="project" value="UniProtKB-KW"/>
</dbReference>
<dbReference type="RefSeq" id="WP_183961545.1">
    <property type="nucleotide sequence ID" value="NZ_JACHHP010000004.1"/>
</dbReference>
<dbReference type="Pfam" id="PF20434">
    <property type="entry name" value="BD-FAE"/>
    <property type="match status" value="1"/>
</dbReference>
<sequence>MTLRRLRALLVCVVAVAASGCAAGLFSAINLGGGDIAQRDVLFDPAHGLQLTVHAAPGADATTPVALFFYGGSWQRGAREDYAFVGRALARCGVTTAVADYRKSPDVTFPAFVEDAARALAWTRAQLTPAAADGSRAPLFLIGHSAGAHVGGLLATDARFLAAVGMRARDLAGAIGVAGPYDFLPITDPAIQAVFGPESGWPATQPINFVDGDEPAFLLLHGTDDTVVWPRNSERLAAKLQTLGEPVELRTYPGVGHIRAVLGFRYPSLAPTLRDTLGFIAARGGRVDPACLSAKD</sequence>
<evidence type="ECO:0000256" key="1">
    <source>
        <dbReference type="ARBA" id="ARBA00022801"/>
    </source>
</evidence>
<protein>
    <submittedName>
        <fullName evidence="4">Acetyl esterase/lipase</fullName>
    </submittedName>
</protein>
<dbReference type="PANTHER" id="PTHR48081">
    <property type="entry name" value="AB HYDROLASE SUPERFAMILY PROTEIN C4A8.06C"/>
    <property type="match status" value="1"/>
</dbReference>
<feature type="chain" id="PRO_5030657973" evidence="2">
    <location>
        <begin position="24"/>
        <end position="296"/>
    </location>
</feature>
<dbReference type="EMBL" id="JACHHP010000004">
    <property type="protein sequence ID" value="MBB5209010.1"/>
    <property type="molecule type" value="Genomic_DNA"/>
</dbReference>
<keyword evidence="1" id="KW-0378">Hydrolase</keyword>
<dbReference type="SUPFAM" id="SSF53474">
    <property type="entry name" value="alpha/beta-Hydrolases"/>
    <property type="match status" value="1"/>
</dbReference>
<evidence type="ECO:0000313" key="5">
    <source>
        <dbReference type="Proteomes" id="UP000521199"/>
    </source>
</evidence>
<reference evidence="4 5" key="1">
    <citation type="submission" date="2020-08" db="EMBL/GenBank/DDBJ databases">
        <title>Genomic Encyclopedia of Type Strains, Phase IV (KMG-IV): sequencing the most valuable type-strain genomes for metagenomic binning, comparative biology and taxonomic classification.</title>
        <authorList>
            <person name="Goeker M."/>
        </authorList>
    </citation>
    <scope>NUCLEOTIDE SEQUENCE [LARGE SCALE GENOMIC DNA]</scope>
    <source>
        <strain evidence="4 5">DSM 24163</strain>
    </source>
</reference>